<dbReference type="PANTHER" id="PTHR20923:SF1">
    <property type="entry name" value="G PATCH DOMAIN AND ANKYRIN REPEAT-CONTAINING PROTEIN 1"/>
    <property type="match status" value="1"/>
</dbReference>
<dbReference type="AlphaFoldDB" id="A0A015K6C4"/>
<comment type="caution">
    <text evidence="2">The sequence shown here is derived from an EMBL/GenBank/DDBJ whole genome shotgun (WGS) entry which is preliminary data.</text>
</comment>
<dbReference type="OrthoDB" id="4822at2759"/>
<dbReference type="HOGENOM" id="CLU_1042615_0_0_1"/>
<accession>A0A015K6C4</accession>
<keyword evidence="3" id="KW-1185">Reference proteome</keyword>
<feature type="domain" description="G-patch" evidence="1">
    <location>
        <begin position="185"/>
        <end position="231"/>
    </location>
</feature>
<dbReference type="EMBL" id="JEMT01011566">
    <property type="protein sequence ID" value="EXX77312.1"/>
    <property type="molecule type" value="Genomic_DNA"/>
</dbReference>
<organism evidence="2 3">
    <name type="scientific">Rhizophagus irregularis (strain DAOM 197198w)</name>
    <name type="common">Glomus intraradices</name>
    <dbReference type="NCBI Taxonomy" id="1432141"/>
    <lineage>
        <taxon>Eukaryota</taxon>
        <taxon>Fungi</taxon>
        <taxon>Fungi incertae sedis</taxon>
        <taxon>Mucoromycota</taxon>
        <taxon>Glomeromycotina</taxon>
        <taxon>Glomeromycetes</taxon>
        <taxon>Glomerales</taxon>
        <taxon>Glomeraceae</taxon>
        <taxon>Rhizophagus</taxon>
    </lineage>
</organism>
<evidence type="ECO:0000313" key="2">
    <source>
        <dbReference type="EMBL" id="EXX77312.1"/>
    </source>
</evidence>
<dbReference type="SMART" id="SM00443">
    <property type="entry name" value="G_patch"/>
    <property type="match status" value="1"/>
</dbReference>
<dbReference type="InterPro" id="IPR000467">
    <property type="entry name" value="G_patch_dom"/>
</dbReference>
<reference evidence="2 3" key="1">
    <citation type="submission" date="2014-02" db="EMBL/GenBank/DDBJ databases">
        <title>Single nucleus genome sequencing reveals high similarity among nuclei of an endomycorrhizal fungus.</title>
        <authorList>
            <person name="Lin K."/>
            <person name="Geurts R."/>
            <person name="Zhang Z."/>
            <person name="Limpens E."/>
            <person name="Saunders D.G."/>
            <person name="Mu D."/>
            <person name="Pang E."/>
            <person name="Cao H."/>
            <person name="Cha H."/>
            <person name="Lin T."/>
            <person name="Zhou Q."/>
            <person name="Shang Y."/>
            <person name="Li Y."/>
            <person name="Ivanov S."/>
            <person name="Sharma T."/>
            <person name="Velzen R.V."/>
            <person name="Ruijter N.D."/>
            <person name="Aanen D.K."/>
            <person name="Win J."/>
            <person name="Kamoun S."/>
            <person name="Bisseling T."/>
            <person name="Huang S."/>
        </authorList>
    </citation>
    <scope>NUCLEOTIDE SEQUENCE [LARGE SCALE GENOMIC DNA]</scope>
    <source>
        <strain evidence="3">DAOM197198w</strain>
    </source>
</reference>
<dbReference type="PROSITE" id="PS50174">
    <property type="entry name" value="G_PATCH"/>
    <property type="match status" value="1"/>
</dbReference>
<proteinExistence type="predicted"/>
<dbReference type="InterPro" id="IPR039146">
    <property type="entry name" value="GPANK1"/>
</dbReference>
<evidence type="ECO:0000259" key="1">
    <source>
        <dbReference type="PROSITE" id="PS50174"/>
    </source>
</evidence>
<dbReference type="Pfam" id="PF01585">
    <property type="entry name" value="G-patch"/>
    <property type="match status" value="1"/>
</dbReference>
<dbReference type="Proteomes" id="UP000022910">
    <property type="component" value="Unassembled WGS sequence"/>
</dbReference>
<dbReference type="GO" id="GO:0003676">
    <property type="term" value="F:nucleic acid binding"/>
    <property type="evidence" value="ECO:0007669"/>
    <property type="project" value="InterPro"/>
</dbReference>
<evidence type="ECO:0000313" key="3">
    <source>
        <dbReference type="Proteomes" id="UP000022910"/>
    </source>
</evidence>
<name>A0A015K6C4_RHIIW</name>
<sequence length="267" mass="30930">MSDKIPYSLLRIPISFVPSNPLKSVAGEHSTSEEEDKEKIVRSVTNFYQSVISLPPTKKKKVRKNKINITCKKQGIINNKTITKNNIIEDSESFSNSLAKLLEYNDEEEEDIKHIEPIEDTIKTGKNNEYEEKFNSSDDNKIWCVDCEVWVEKHLYQDHIHGIAHLVISKSFNDQSIPDPLTLNETNVGFRMLRDQGWRYEKGLGINEQGIRHPISTRLKNDRFGIGVKKTNQPPKTKLKRLNAKQTAAQYEKDRRDKARMLAYMNR</sequence>
<dbReference type="PANTHER" id="PTHR20923">
    <property type="entry name" value="BAT4 PROTEIN-RELATED"/>
    <property type="match status" value="1"/>
</dbReference>
<protein>
    <recommendedName>
        <fullName evidence="1">G-patch domain-containing protein</fullName>
    </recommendedName>
</protein>
<gene>
    <name evidence="2" type="ORF">RirG_024940</name>
</gene>